<dbReference type="GO" id="GO:0016853">
    <property type="term" value="F:isomerase activity"/>
    <property type="evidence" value="ECO:0007669"/>
    <property type="project" value="UniProtKB-KW"/>
</dbReference>
<dbReference type="InterPro" id="IPR013022">
    <property type="entry name" value="Xyl_isomerase-like_TIM-brl"/>
</dbReference>
<evidence type="ECO:0000313" key="3">
    <source>
        <dbReference type="EMBL" id="NNG35498.1"/>
    </source>
</evidence>
<dbReference type="Proteomes" id="UP000562984">
    <property type="component" value="Unassembled WGS sequence"/>
</dbReference>
<reference evidence="3 4" key="1">
    <citation type="submission" date="2020-05" db="EMBL/GenBank/DDBJ databases">
        <title>Nakamurella sp. DB0629 isolated from air conditioner.</title>
        <authorList>
            <person name="Kim D.H."/>
            <person name="Kim D.-U."/>
        </authorList>
    </citation>
    <scope>NUCLEOTIDE SEQUENCE [LARGE SCALE GENOMIC DNA]</scope>
    <source>
        <strain evidence="3 4">DB0629</strain>
    </source>
</reference>
<dbReference type="Pfam" id="PF01261">
    <property type="entry name" value="AP_endonuc_2"/>
    <property type="match status" value="1"/>
</dbReference>
<dbReference type="PANTHER" id="PTHR12110:SF47">
    <property type="match status" value="1"/>
</dbReference>
<dbReference type="SUPFAM" id="SSF51658">
    <property type="entry name" value="Xylose isomerase-like"/>
    <property type="match status" value="1"/>
</dbReference>
<protein>
    <submittedName>
        <fullName evidence="3">Sugar phosphate isomerase/epimerase</fullName>
    </submittedName>
</protein>
<feature type="region of interest" description="Disordered" evidence="1">
    <location>
        <begin position="1"/>
        <end position="29"/>
    </location>
</feature>
<keyword evidence="3" id="KW-0413">Isomerase</keyword>
<dbReference type="PANTHER" id="PTHR12110">
    <property type="entry name" value="HYDROXYPYRUVATE ISOMERASE"/>
    <property type="match status" value="1"/>
</dbReference>
<name>A0A849A8R8_9ACTN</name>
<proteinExistence type="predicted"/>
<gene>
    <name evidence="3" type="ORF">HKD39_07190</name>
</gene>
<accession>A0A849A8R8</accession>
<comment type="caution">
    <text evidence="3">The sequence shown here is derived from an EMBL/GenBank/DDBJ whole genome shotgun (WGS) entry which is preliminary data.</text>
</comment>
<evidence type="ECO:0000259" key="2">
    <source>
        <dbReference type="Pfam" id="PF01261"/>
    </source>
</evidence>
<dbReference type="AlphaFoldDB" id="A0A849A8R8"/>
<feature type="domain" description="Xylose isomerase-like TIM barrel" evidence="2">
    <location>
        <begin position="39"/>
        <end position="281"/>
    </location>
</feature>
<dbReference type="RefSeq" id="WP_171199176.1">
    <property type="nucleotide sequence ID" value="NZ_JABEND010000003.1"/>
</dbReference>
<dbReference type="InterPro" id="IPR036237">
    <property type="entry name" value="Xyl_isomerase-like_sf"/>
</dbReference>
<evidence type="ECO:0000256" key="1">
    <source>
        <dbReference type="SAM" id="MobiDB-lite"/>
    </source>
</evidence>
<organism evidence="3 4">
    <name type="scientific">Nakamurella aerolata</name>
    <dbReference type="NCBI Taxonomy" id="1656892"/>
    <lineage>
        <taxon>Bacteria</taxon>
        <taxon>Bacillati</taxon>
        <taxon>Actinomycetota</taxon>
        <taxon>Actinomycetes</taxon>
        <taxon>Nakamurellales</taxon>
        <taxon>Nakamurellaceae</taxon>
        <taxon>Nakamurella</taxon>
    </lineage>
</organism>
<dbReference type="EMBL" id="JABEND010000003">
    <property type="protein sequence ID" value="NNG35498.1"/>
    <property type="molecule type" value="Genomic_DNA"/>
</dbReference>
<dbReference type="Gene3D" id="3.20.20.150">
    <property type="entry name" value="Divalent-metal-dependent TIM barrel enzymes"/>
    <property type="match status" value="1"/>
</dbReference>
<sequence>MSPGQGRPDGYPDHRPPRPQTRVTLSTSSAYPETVGTAFAMAADAGYDGMEVMVLADPVTQDANALLRLMNRHQLPITSIHSPCLLLTARVWSTDPLVKLARSLELAERVGAQVVVVHPPFVWQRTAASDFAASVAELQQRTEVKIAVENMYPVRRGPLLVNGYRPHWNPVPSGHAYYTLDLSHAAASGVDALQLAEQMSGNDRAGLAHLHLTDGSGAARDEHLVPGRGTQPAAELLNRLRRGEFHAEAGFTGSVCVEISTRGAGRAKREQDLAESLAFARLHLS</sequence>
<evidence type="ECO:0000313" key="4">
    <source>
        <dbReference type="Proteomes" id="UP000562984"/>
    </source>
</evidence>
<dbReference type="InterPro" id="IPR050312">
    <property type="entry name" value="IolE/XylAMocC-like"/>
</dbReference>
<keyword evidence="4" id="KW-1185">Reference proteome</keyword>